<evidence type="ECO:0000259" key="11">
    <source>
        <dbReference type="PROSITE" id="PS50089"/>
    </source>
</evidence>
<keyword evidence="2 10" id="KW-0812">Transmembrane</keyword>
<comment type="similarity">
    <text evidence="8">Belongs to the RING-type zinc finger family. ATL subfamily.</text>
</comment>
<evidence type="ECO:0000256" key="3">
    <source>
        <dbReference type="ARBA" id="ARBA00022723"/>
    </source>
</evidence>
<dbReference type="InterPro" id="IPR013083">
    <property type="entry name" value="Znf_RING/FYVE/PHD"/>
</dbReference>
<keyword evidence="13" id="KW-1185">Reference proteome</keyword>
<sequence>MSRVLTQPETPSLSGWLIVILVVGVVAAFVVIWFVRHIVLHRRRARREAVIAFATQLASTDFVAGFPRCTFDPAAGDGATDSCAICLGQYEPGEELPMFLPCFHPFHALCLTQWLARTTLCPTCGASTFVS</sequence>
<dbReference type="InterPro" id="IPR001841">
    <property type="entry name" value="Znf_RING"/>
</dbReference>
<dbReference type="InterPro" id="IPR011016">
    <property type="entry name" value="Znf_RING-CH"/>
</dbReference>
<evidence type="ECO:0000256" key="4">
    <source>
        <dbReference type="ARBA" id="ARBA00022771"/>
    </source>
</evidence>
<dbReference type="EMBL" id="NQVE01000015">
    <property type="protein sequence ID" value="RAL54042.1"/>
    <property type="molecule type" value="Genomic_DNA"/>
</dbReference>
<dbReference type="Proteomes" id="UP000249390">
    <property type="component" value="Unassembled WGS sequence"/>
</dbReference>
<dbReference type="SMART" id="SM00744">
    <property type="entry name" value="RINGv"/>
    <property type="match status" value="1"/>
</dbReference>
<dbReference type="PROSITE" id="PS50089">
    <property type="entry name" value="ZF_RING_2"/>
    <property type="match status" value="1"/>
</dbReference>
<organism evidence="12 13">
    <name type="scientific">Cuscuta australis</name>
    <dbReference type="NCBI Taxonomy" id="267555"/>
    <lineage>
        <taxon>Eukaryota</taxon>
        <taxon>Viridiplantae</taxon>
        <taxon>Streptophyta</taxon>
        <taxon>Embryophyta</taxon>
        <taxon>Tracheophyta</taxon>
        <taxon>Spermatophyta</taxon>
        <taxon>Magnoliopsida</taxon>
        <taxon>eudicotyledons</taxon>
        <taxon>Gunneridae</taxon>
        <taxon>Pentapetalae</taxon>
        <taxon>asterids</taxon>
        <taxon>lamiids</taxon>
        <taxon>Solanales</taxon>
        <taxon>Convolvulaceae</taxon>
        <taxon>Cuscuteae</taxon>
        <taxon>Cuscuta</taxon>
        <taxon>Cuscuta subgen. Grammica</taxon>
        <taxon>Cuscuta sect. Cleistogrammica</taxon>
    </lineage>
</organism>
<name>A0A328E7Z7_9ASTE</name>
<evidence type="ECO:0000256" key="9">
    <source>
        <dbReference type="PROSITE-ProRule" id="PRU00175"/>
    </source>
</evidence>
<dbReference type="PANTHER" id="PTHR46539">
    <property type="entry name" value="E3 UBIQUITIN-PROTEIN LIGASE ATL42"/>
    <property type="match status" value="1"/>
</dbReference>
<evidence type="ECO:0000256" key="2">
    <source>
        <dbReference type="ARBA" id="ARBA00022692"/>
    </source>
</evidence>
<evidence type="ECO:0000256" key="1">
    <source>
        <dbReference type="ARBA" id="ARBA00004370"/>
    </source>
</evidence>
<dbReference type="GO" id="GO:0008270">
    <property type="term" value="F:zinc ion binding"/>
    <property type="evidence" value="ECO:0007669"/>
    <property type="project" value="UniProtKB-KW"/>
</dbReference>
<dbReference type="SMART" id="SM00184">
    <property type="entry name" value="RING"/>
    <property type="match status" value="1"/>
</dbReference>
<feature type="domain" description="RING-type" evidence="11">
    <location>
        <begin position="83"/>
        <end position="124"/>
    </location>
</feature>
<evidence type="ECO:0000313" key="13">
    <source>
        <dbReference type="Proteomes" id="UP000249390"/>
    </source>
</evidence>
<comment type="caution">
    <text evidence="12">The sequence shown here is derived from an EMBL/GenBank/DDBJ whole genome shotgun (WGS) entry which is preliminary data.</text>
</comment>
<evidence type="ECO:0000256" key="7">
    <source>
        <dbReference type="ARBA" id="ARBA00023136"/>
    </source>
</evidence>
<dbReference type="AlphaFoldDB" id="A0A328E7Z7"/>
<dbReference type="GO" id="GO:0016020">
    <property type="term" value="C:membrane"/>
    <property type="evidence" value="ECO:0007669"/>
    <property type="project" value="UniProtKB-SubCell"/>
</dbReference>
<dbReference type="SUPFAM" id="SSF57850">
    <property type="entry name" value="RING/U-box"/>
    <property type="match status" value="1"/>
</dbReference>
<reference evidence="12 13" key="1">
    <citation type="submission" date="2018-06" db="EMBL/GenBank/DDBJ databases">
        <title>The Genome of Cuscuta australis (Dodder) Provides Insight into the Evolution of Plant Parasitism.</title>
        <authorList>
            <person name="Liu H."/>
        </authorList>
    </citation>
    <scope>NUCLEOTIDE SEQUENCE [LARGE SCALE GENOMIC DNA]</scope>
    <source>
        <strain evidence="13">cv. Yunnan</strain>
        <tissue evidence="12">Vines</tissue>
    </source>
</reference>
<proteinExistence type="inferred from homology"/>
<keyword evidence="5" id="KW-0862">Zinc</keyword>
<feature type="transmembrane region" description="Helical" evidence="10">
    <location>
        <begin position="15"/>
        <end position="35"/>
    </location>
</feature>
<evidence type="ECO:0000256" key="5">
    <source>
        <dbReference type="ARBA" id="ARBA00022833"/>
    </source>
</evidence>
<dbReference type="Pfam" id="PF13639">
    <property type="entry name" value="zf-RING_2"/>
    <property type="match status" value="1"/>
</dbReference>
<dbReference type="PANTHER" id="PTHR46539:SF9">
    <property type="entry name" value="RING-H2 FINGER PROTEIN ATL56"/>
    <property type="match status" value="1"/>
</dbReference>
<comment type="subcellular location">
    <subcellularLocation>
        <location evidence="1">Membrane</location>
    </subcellularLocation>
</comment>
<evidence type="ECO:0000256" key="8">
    <source>
        <dbReference type="ARBA" id="ARBA00024209"/>
    </source>
</evidence>
<keyword evidence="7 10" id="KW-0472">Membrane</keyword>
<accession>A0A328E7Z7</accession>
<protein>
    <recommendedName>
        <fullName evidence="11">RING-type domain-containing protein</fullName>
    </recommendedName>
</protein>
<evidence type="ECO:0000256" key="6">
    <source>
        <dbReference type="ARBA" id="ARBA00022989"/>
    </source>
</evidence>
<dbReference type="Gene3D" id="3.30.40.10">
    <property type="entry name" value="Zinc/RING finger domain, C3HC4 (zinc finger)"/>
    <property type="match status" value="1"/>
</dbReference>
<keyword evidence="3" id="KW-0479">Metal-binding</keyword>
<keyword evidence="6 10" id="KW-1133">Transmembrane helix</keyword>
<evidence type="ECO:0000256" key="10">
    <source>
        <dbReference type="SAM" id="Phobius"/>
    </source>
</evidence>
<evidence type="ECO:0000313" key="12">
    <source>
        <dbReference type="EMBL" id="RAL54042.1"/>
    </source>
</evidence>
<keyword evidence="4 9" id="KW-0863">Zinc-finger</keyword>
<gene>
    <name evidence="12" type="ORF">DM860_004513</name>
</gene>